<protein>
    <recommendedName>
        <fullName evidence="3">Protein RDM1</fullName>
    </recommendedName>
</protein>
<organism evidence="1 2">
    <name type="scientific">Genlisea aurea</name>
    <dbReference type="NCBI Taxonomy" id="192259"/>
    <lineage>
        <taxon>Eukaryota</taxon>
        <taxon>Viridiplantae</taxon>
        <taxon>Streptophyta</taxon>
        <taxon>Embryophyta</taxon>
        <taxon>Tracheophyta</taxon>
        <taxon>Spermatophyta</taxon>
        <taxon>Magnoliopsida</taxon>
        <taxon>eudicotyledons</taxon>
        <taxon>Gunneridae</taxon>
        <taxon>Pentapetalae</taxon>
        <taxon>asterids</taxon>
        <taxon>lamiids</taxon>
        <taxon>Lamiales</taxon>
        <taxon>Lentibulariaceae</taxon>
        <taxon>Genlisea</taxon>
    </lineage>
</organism>
<dbReference type="SUPFAM" id="SSF109920">
    <property type="entry name" value="Hypothetical protein At3g22680"/>
    <property type="match status" value="1"/>
</dbReference>
<dbReference type="Pfam" id="PF09187">
    <property type="entry name" value="RdDM_RDM1"/>
    <property type="match status" value="1"/>
</dbReference>
<dbReference type="InterPro" id="IPR036319">
    <property type="entry name" value="RDM1_sf"/>
</dbReference>
<proteinExistence type="predicted"/>
<dbReference type="OrthoDB" id="1906229at2759"/>
<evidence type="ECO:0000313" key="2">
    <source>
        <dbReference type="Proteomes" id="UP000015453"/>
    </source>
</evidence>
<keyword evidence="2" id="KW-1185">Reference proteome</keyword>
<evidence type="ECO:0008006" key="3">
    <source>
        <dbReference type="Google" id="ProtNLM"/>
    </source>
</evidence>
<evidence type="ECO:0000313" key="1">
    <source>
        <dbReference type="EMBL" id="EPS63778.1"/>
    </source>
</evidence>
<dbReference type="InterPro" id="IPR015270">
    <property type="entry name" value="RDM1_plant"/>
</dbReference>
<dbReference type="AlphaFoldDB" id="S8DLI1"/>
<reference evidence="1 2" key="1">
    <citation type="journal article" date="2013" name="BMC Genomics">
        <title>The miniature genome of a carnivorous plant Genlisea aurea contains a low number of genes and short non-coding sequences.</title>
        <authorList>
            <person name="Leushkin E.V."/>
            <person name="Sutormin R.A."/>
            <person name="Nabieva E.R."/>
            <person name="Penin A.A."/>
            <person name="Kondrashov A.S."/>
            <person name="Logacheva M.D."/>
        </authorList>
    </citation>
    <scope>NUCLEOTIDE SEQUENCE [LARGE SCALE GENOMIC DNA]</scope>
</reference>
<dbReference type="Gene3D" id="1.20.120.690">
    <property type="entry name" value="RDM1 protein domain"/>
    <property type="match status" value="1"/>
</dbReference>
<accession>S8DLI1</accession>
<dbReference type="PANTHER" id="PTHR36366:SF1">
    <property type="entry name" value="PROTEIN RDM1"/>
    <property type="match status" value="1"/>
</dbReference>
<dbReference type="GO" id="GO:0080188">
    <property type="term" value="P:gene silencing by siRNA-directed DNA methylation"/>
    <property type="evidence" value="ECO:0007669"/>
    <property type="project" value="InterPro"/>
</dbReference>
<dbReference type="EMBL" id="AUSU01005243">
    <property type="protein sequence ID" value="EPS63778.1"/>
    <property type="molecule type" value="Genomic_DNA"/>
</dbReference>
<dbReference type="GO" id="GO:0000419">
    <property type="term" value="C:RNA polymerase V complex"/>
    <property type="evidence" value="ECO:0007669"/>
    <property type="project" value="TreeGrafter"/>
</dbReference>
<name>S8DLI1_9LAMI</name>
<gene>
    <name evidence="1" type="ORF">M569_11007</name>
</gene>
<dbReference type="PANTHER" id="PTHR36366">
    <property type="entry name" value="PROTEIN RDM1"/>
    <property type="match status" value="1"/>
</dbReference>
<feature type="non-terminal residue" evidence="1">
    <location>
        <position position="166"/>
    </location>
</feature>
<dbReference type="Proteomes" id="UP000015453">
    <property type="component" value="Unassembled WGS sequence"/>
</dbReference>
<sequence>MDRAMSLTVKVEELSDDSSASGSDGDILITEEINTKSLPCLSDEVWLFRRAKSYQDYMSLIPIPMERGTLLPCQTWWDLGNSLKKMYGQPLHYLTNVHLNYLDRHRIGSKDEHVPLYMTLHPAKAEASLWIIEEAHRKTTSPHHLLKLWQADSGYHRFIDPVFPKL</sequence>
<comment type="caution">
    <text evidence="1">The sequence shown here is derived from an EMBL/GenBank/DDBJ whole genome shotgun (WGS) entry which is preliminary data.</text>
</comment>